<keyword evidence="2" id="KW-1185">Reference proteome</keyword>
<protein>
    <submittedName>
        <fullName evidence="1">Uncharacterized protein</fullName>
    </submittedName>
</protein>
<sequence>MRKRLQSKDLYKRQRLASQSYRLLGSQVLRGAVCPTDGPPVRRHSIGREEGLTGHHTLTGLPEGRSEVLCWARNAVGTQQTPCNFIVYTQGKELRSALPATTT</sequence>
<gene>
    <name evidence="1" type="ORF">E2C01_095001</name>
</gene>
<dbReference type="OrthoDB" id="7486202at2759"/>
<organism evidence="1 2">
    <name type="scientific">Portunus trituberculatus</name>
    <name type="common">Swimming crab</name>
    <name type="synonym">Neptunus trituberculatus</name>
    <dbReference type="NCBI Taxonomy" id="210409"/>
    <lineage>
        <taxon>Eukaryota</taxon>
        <taxon>Metazoa</taxon>
        <taxon>Ecdysozoa</taxon>
        <taxon>Arthropoda</taxon>
        <taxon>Crustacea</taxon>
        <taxon>Multicrustacea</taxon>
        <taxon>Malacostraca</taxon>
        <taxon>Eumalacostraca</taxon>
        <taxon>Eucarida</taxon>
        <taxon>Decapoda</taxon>
        <taxon>Pleocyemata</taxon>
        <taxon>Brachyura</taxon>
        <taxon>Eubrachyura</taxon>
        <taxon>Portunoidea</taxon>
        <taxon>Portunidae</taxon>
        <taxon>Portuninae</taxon>
        <taxon>Portunus</taxon>
    </lineage>
</organism>
<dbReference type="EMBL" id="VSRR010118950">
    <property type="protein sequence ID" value="MPC99578.1"/>
    <property type="molecule type" value="Genomic_DNA"/>
</dbReference>
<proteinExistence type="predicted"/>
<dbReference type="AlphaFoldDB" id="A0A5B7K362"/>
<comment type="caution">
    <text evidence="1">The sequence shown here is derived from an EMBL/GenBank/DDBJ whole genome shotgun (WGS) entry which is preliminary data.</text>
</comment>
<evidence type="ECO:0000313" key="2">
    <source>
        <dbReference type="Proteomes" id="UP000324222"/>
    </source>
</evidence>
<dbReference type="Proteomes" id="UP000324222">
    <property type="component" value="Unassembled WGS sequence"/>
</dbReference>
<accession>A0A5B7K362</accession>
<reference evidence="1 2" key="1">
    <citation type="submission" date="2019-05" db="EMBL/GenBank/DDBJ databases">
        <title>Another draft genome of Portunus trituberculatus and its Hox gene families provides insights of decapod evolution.</title>
        <authorList>
            <person name="Jeong J.-H."/>
            <person name="Song I."/>
            <person name="Kim S."/>
            <person name="Choi T."/>
            <person name="Kim D."/>
            <person name="Ryu S."/>
            <person name="Kim W."/>
        </authorList>
    </citation>
    <scope>NUCLEOTIDE SEQUENCE [LARGE SCALE GENOMIC DNA]</scope>
    <source>
        <tissue evidence="1">Muscle</tissue>
    </source>
</reference>
<evidence type="ECO:0000313" key="1">
    <source>
        <dbReference type="EMBL" id="MPC99578.1"/>
    </source>
</evidence>
<name>A0A5B7K362_PORTR</name>